<protein>
    <submittedName>
        <fullName evidence="1">Uncharacterized protein</fullName>
    </submittedName>
</protein>
<sequence>MPPTACSSACKARNCRHAGSCCPAPWSRAGPPAAPDPLARLRRRPPRALIRARTRNALREC</sequence>
<dbReference type="Proteomes" id="UP000256862">
    <property type="component" value="Unassembled WGS sequence"/>
</dbReference>
<dbReference type="EMBL" id="OGUS01000092">
    <property type="protein sequence ID" value="SPC08381.1"/>
    <property type="molecule type" value="Genomic_DNA"/>
</dbReference>
<evidence type="ECO:0000313" key="1">
    <source>
        <dbReference type="EMBL" id="SPC08381.1"/>
    </source>
</evidence>
<evidence type="ECO:0000313" key="2">
    <source>
        <dbReference type="Proteomes" id="UP000256862"/>
    </source>
</evidence>
<organism evidence="1 2">
    <name type="scientific">Cupriavidus oxalaticus</name>
    <dbReference type="NCBI Taxonomy" id="96344"/>
    <lineage>
        <taxon>Bacteria</taxon>
        <taxon>Pseudomonadati</taxon>
        <taxon>Pseudomonadota</taxon>
        <taxon>Betaproteobacteria</taxon>
        <taxon>Burkholderiales</taxon>
        <taxon>Burkholderiaceae</taxon>
        <taxon>Cupriavidus</taxon>
    </lineage>
</organism>
<name>A0A375FT32_9BURK</name>
<proteinExistence type="predicted"/>
<accession>A0A375FT32</accession>
<comment type="caution">
    <text evidence="1">The sequence shown here is derived from an EMBL/GenBank/DDBJ whole genome shotgun (WGS) entry which is preliminary data.</text>
</comment>
<gene>
    <name evidence="1" type="ORF">CO2235_U840115</name>
</gene>
<reference evidence="2" key="1">
    <citation type="submission" date="2018-01" db="EMBL/GenBank/DDBJ databases">
        <authorList>
            <person name="Gaut B.S."/>
            <person name="Morton B.R."/>
            <person name="Clegg M.T."/>
            <person name="Duvall M.R."/>
        </authorList>
    </citation>
    <scope>NUCLEOTIDE SEQUENCE [LARGE SCALE GENOMIC DNA]</scope>
</reference>
<dbReference type="AlphaFoldDB" id="A0A375FT32"/>